<dbReference type="GO" id="GO:0009117">
    <property type="term" value="P:nucleotide metabolic process"/>
    <property type="evidence" value="ECO:0007669"/>
    <property type="project" value="UniProtKB-KW"/>
</dbReference>
<comment type="catalytic activity">
    <reaction evidence="8 10">
        <text>dITP + H2O = dIMP + diphosphate + H(+)</text>
        <dbReference type="Rhea" id="RHEA:28342"/>
        <dbReference type="ChEBI" id="CHEBI:15377"/>
        <dbReference type="ChEBI" id="CHEBI:15378"/>
        <dbReference type="ChEBI" id="CHEBI:33019"/>
        <dbReference type="ChEBI" id="CHEBI:61194"/>
        <dbReference type="ChEBI" id="CHEBI:61382"/>
        <dbReference type="EC" id="3.6.1.66"/>
    </reaction>
</comment>
<comment type="caution">
    <text evidence="10">Lacks conserved residue(s) required for the propagation of feature annotation.</text>
</comment>
<evidence type="ECO:0000256" key="6">
    <source>
        <dbReference type="ARBA" id="ARBA00022842"/>
    </source>
</evidence>
<dbReference type="FunFam" id="3.90.950.10:FF:000001">
    <property type="entry name" value="dITP/XTP pyrophosphatase"/>
    <property type="match status" value="1"/>
</dbReference>
<evidence type="ECO:0000256" key="9">
    <source>
        <dbReference type="ARBA" id="ARBA00052017"/>
    </source>
</evidence>
<accession>A0A377GFP8</accession>
<dbReference type="GO" id="GO:0036222">
    <property type="term" value="F:XTP diphosphatase activity"/>
    <property type="evidence" value="ECO:0007669"/>
    <property type="project" value="UniProtKB-UniRule"/>
</dbReference>
<name>A0A377GFP8_9GAMM</name>
<gene>
    <name evidence="13" type="primary">rdgB</name>
    <name evidence="13" type="ORF">NCTC11401_00401</name>
    <name evidence="12" type="ORF">SAMN05421777_12036</name>
</gene>
<dbReference type="GO" id="GO:0000166">
    <property type="term" value="F:nucleotide binding"/>
    <property type="evidence" value="ECO:0007669"/>
    <property type="project" value="UniProtKB-KW"/>
</dbReference>
<organism evidence="13 15">
    <name type="scientific">Fluoribacter gormanii</name>
    <dbReference type="NCBI Taxonomy" id="464"/>
    <lineage>
        <taxon>Bacteria</taxon>
        <taxon>Pseudomonadati</taxon>
        <taxon>Pseudomonadota</taxon>
        <taxon>Gammaproteobacteria</taxon>
        <taxon>Legionellales</taxon>
        <taxon>Legionellaceae</taxon>
        <taxon>Fluoribacter</taxon>
    </lineage>
</organism>
<keyword evidence="3 10" id="KW-0479">Metal-binding</keyword>
<dbReference type="EMBL" id="UGGV01000001">
    <property type="protein sequence ID" value="STO23601.1"/>
    <property type="molecule type" value="Genomic_DNA"/>
</dbReference>
<keyword evidence="4 10" id="KW-0547">Nucleotide-binding</keyword>
<dbReference type="PANTHER" id="PTHR11067">
    <property type="entry name" value="INOSINE TRIPHOSPHATE PYROPHOSPHATASE/HAM1 PROTEIN"/>
    <property type="match status" value="1"/>
</dbReference>
<keyword evidence="6 10" id="KW-0460">Magnesium</keyword>
<keyword evidence="14" id="KW-1185">Reference proteome</keyword>
<dbReference type="STRING" id="464.Lgor_0488"/>
<dbReference type="HAMAP" id="MF_01405">
    <property type="entry name" value="Non_canon_purine_NTPase"/>
    <property type="match status" value="1"/>
</dbReference>
<dbReference type="PANTHER" id="PTHR11067:SF9">
    <property type="entry name" value="INOSINE TRIPHOSPHATE PYROPHOSPHATASE"/>
    <property type="match status" value="1"/>
</dbReference>
<dbReference type="GO" id="GO:0005829">
    <property type="term" value="C:cytosol"/>
    <property type="evidence" value="ECO:0007669"/>
    <property type="project" value="TreeGrafter"/>
</dbReference>
<feature type="binding site" evidence="10">
    <location>
        <position position="68"/>
    </location>
    <ligand>
        <name>substrate</name>
    </ligand>
</feature>
<evidence type="ECO:0000256" key="8">
    <source>
        <dbReference type="ARBA" id="ARBA00051875"/>
    </source>
</evidence>
<protein>
    <recommendedName>
        <fullName evidence="10">dITP/XTP pyrophosphatase</fullName>
        <ecNumber evidence="10">3.6.1.66</ecNumber>
    </recommendedName>
    <alternativeName>
        <fullName evidence="10">Non-canonical purine NTP pyrophosphatase</fullName>
    </alternativeName>
    <alternativeName>
        <fullName evidence="10">Non-standard purine NTP pyrophosphatase</fullName>
    </alternativeName>
    <alternativeName>
        <fullName evidence="10">Nucleoside-triphosphate diphosphatase</fullName>
    </alternativeName>
    <alternativeName>
        <fullName evidence="10">Nucleoside-triphosphate pyrophosphatase</fullName>
        <shortName evidence="10">NTPase</shortName>
    </alternativeName>
</protein>
<evidence type="ECO:0000256" key="10">
    <source>
        <dbReference type="HAMAP-Rule" id="MF_01405"/>
    </source>
</evidence>
<feature type="binding site" evidence="10">
    <location>
        <position position="175"/>
    </location>
    <ligand>
        <name>substrate</name>
    </ligand>
</feature>
<evidence type="ECO:0000256" key="5">
    <source>
        <dbReference type="ARBA" id="ARBA00022801"/>
    </source>
</evidence>
<dbReference type="GO" id="GO:0036220">
    <property type="term" value="F:ITP diphosphatase activity"/>
    <property type="evidence" value="ECO:0007669"/>
    <property type="project" value="UniProtKB-UniRule"/>
</dbReference>
<comment type="catalytic activity">
    <reaction evidence="9 10">
        <text>XTP + H2O = XMP + diphosphate + H(+)</text>
        <dbReference type="Rhea" id="RHEA:28610"/>
        <dbReference type="ChEBI" id="CHEBI:15377"/>
        <dbReference type="ChEBI" id="CHEBI:15378"/>
        <dbReference type="ChEBI" id="CHEBI:33019"/>
        <dbReference type="ChEBI" id="CHEBI:57464"/>
        <dbReference type="ChEBI" id="CHEBI:61314"/>
        <dbReference type="EC" id="3.6.1.66"/>
    </reaction>
</comment>
<dbReference type="InterPro" id="IPR020922">
    <property type="entry name" value="dITP/XTP_pyrophosphatase"/>
</dbReference>
<dbReference type="OrthoDB" id="9807456at2"/>
<dbReference type="GO" id="GO:0009146">
    <property type="term" value="P:purine nucleoside triphosphate catabolic process"/>
    <property type="evidence" value="ECO:0007669"/>
    <property type="project" value="UniProtKB-UniRule"/>
</dbReference>
<dbReference type="AlphaFoldDB" id="A0A377GFP8"/>
<keyword evidence="7 10" id="KW-0546">Nucleotide metabolism</keyword>
<dbReference type="GO" id="GO:0017111">
    <property type="term" value="F:ribonucleoside triphosphate phosphatase activity"/>
    <property type="evidence" value="ECO:0007669"/>
    <property type="project" value="InterPro"/>
</dbReference>
<evidence type="ECO:0000313" key="13">
    <source>
        <dbReference type="EMBL" id="STO23601.1"/>
    </source>
</evidence>
<dbReference type="Proteomes" id="UP000186808">
    <property type="component" value="Unassembled WGS sequence"/>
</dbReference>
<reference evidence="13 15" key="2">
    <citation type="submission" date="2018-06" db="EMBL/GenBank/DDBJ databases">
        <authorList>
            <consortium name="Pathogen Informatics"/>
            <person name="Doyle S."/>
        </authorList>
    </citation>
    <scope>NUCLEOTIDE SEQUENCE [LARGE SCALE GENOMIC DNA]</scope>
    <source>
        <strain evidence="13 15">NCTC11401</strain>
    </source>
</reference>
<feature type="binding site" evidence="10">
    <location>
        <position position="67"/>
    </location>
    <ligand>
        <name>Mg(2+)</name>
        <dbReference type="ChEBI" id="CHEBI:18420"/>
    </ligand>
</feature>
<dbReference type="RefSeq" id="WP_058466999.1">
    <property type="nucleotide sequence ID" value="NZ_CAAAIV010000006.1"/>
</dbReference>
<evidence type="ECO:0000313" key="14">
    <source>
        <dbReference type="Proteomes" id="UP000186808"/>
    </source>
</evidence>
<dbReference type="NCBIfam" id="TIGR00042">
    <property type="entry name" value="RdgB/HAM1 family non-canonical purine NTP pyrophosphatase"/>
    <property type="match status" value="1"/>
</dbReference>
<evidence type="ECO:0000256" key="3">
    <source>
        <dbReference type="ARBA" id="ARBA00022723"/>
    </source>
</evidence>
<comment type="subunit">
    <text evidence="2 10">Homodimer.</text>
</comment>
<evidence type="ECO:0000256" key="1">
    <source>
        <dbReference type="ARBA" id="ARBA00008023"/>
    </source>
</evidence>
<evidence type="ECO:0000256" key="7">
    <source>
        <dbReference type="ARBA" id="ARBA00023080"/>
    </source>
</evidence>
<dbReference type="SUPFAM" id="SSF52972">
    <property type="entry name" value="ITPase-like"/>
    <property type="match status" value="1"/>
</dbReference>
<dbReference type="GO" id="GO:0035870">
    <property type="term" value="F:dITP diphosphatase activity"/>
    <property type="evidence" value="ECO:0007669"/>
    <property type="project" value="UniProtKB-UniRule"/>
</dbReference>
<dbReference type="Proteomes" id="UP000254374">
    <property type="component" value="Unassembled WGS sequence"/>
</dbReference>
<dbReference type="EC" id="3.6.1.66" evidence="10"/>
<dbReference type="CDD" id="cd00515">
    <property type="entry name" value="HAM1"/>
    <property type="match status" value="1"/>
</dbReference>
<evidence type="ECO:0000256" key="11">
    <source>
        <dbReference type="RuleBase" id="RU003781"/>
    </source>
</evidence>
<feature type="binding site" evidence="10">
    <location>
        <begin position="8"/>
        <end position="13"/>
    </location>
    <ligand>
        <name>substrate</name>
    </ligand>
</feature>
<keyword evidence="5 10" id="KW-0378">Hydrolase</keyword>
<dbReference type="InterPro" id="IPR029001">
    <property type="entry name" value="ITPase-like_fam"/>
</dbReference>
<evidence type="ECO:0000313" key="12">
    <source>
        <dbReference type="EMBL" id="SIR70562.1"/>
    </source>
</evidence>
<sequence>MKEIILATSNPGKIKELRDLLAPIECIPQTDLAISDAVENGLSFIENALIKARHASLLAGKPALADDSGLVVPALNGEPGIYSARYAGNKATDAENIGLLLEKMAHVPSNQREAWFYCAIALVHHAKDPTPIIATGLCKGVIHDLPLGEGGFGYDPIFYIPDFQCTVAQLPAKIKNNISHRAQALKQLRDLLKNR</sequence>
<comment type="similarity">
    <text evidence="1 10 11">Belongs to the HAM1 NTPase family.</text>
</comment>
<comment type="catalytic activity">
    <reaction evidence="10">
        <text>ITP + H2O = IMP + diphosphate + H(+)</text>
        <dbReference type="Rhea" id="RHEA:29399"/>
        <dbReference type="ChEBI" id="CHEBI:15377"/>
        <dbReference type="ChEBI" id="CHEBI:15378"/>
        <dbReference type="ChEBI" id="CHEBI:33019"/>
        <dbReference type="ChEBI" id="CHEBI:58053"/>
        <dbReference type="ChEBI" id="CHEBI:61402"/>
        <dbReference type="EC" id="3.6.1.66"/>
    </reaction>
</comment>
<comment type="function">
    <text evidence="10">Pyrophosphatase that catalyzes the hydrolysis of nucleoside triphosphates to their monophosphate derivatives, with a high preference for the non-canonical purine nucleotides XTP (xanthosine triphosphate), dITP (deoxyinosine triphosphate) and ITP. Seems to function as a house-cleaning enzyme that removes non-canonical purine nucleotides from the nucleotide pool, thus preventing their incorporation into DNA/RNA and avoiding chromosomal lesions.</text>
</comment>
<dbReference type="GO" id="GO:0046872">
    <property type="term" value="F:metal ion binding"/>
    <property type="evidence" value="ECO:0007669"/>
    <property type="project" value="UniProtKB-KW"/>
</dbReference>
<evidence type="ECO:0000256" key="2">
    <source>
        <dbReference type="ARBA" id="ARBA00011738"/>
    </source>
</evidence>
<dbReference type="EMBL" id="FTNL01000020">
    <property type="protein sequence ID" value="SIR70562.1"/>
    <property type="molecule type" value="Genomic_DNA"/>
</dbReference>
<feature type="binding site" evidence="10">
    <location>
        <begin position="152"/>
        <end position="155"/>
    </location>
    <ligand>
        <name>substrate</name>
    </ligand>
</feature>
<evidence type="ECO:0000313" key="15">
    <source>
        <dbReference type="Proteomes" id="UP000254374"/>
    </source>
</evidence>
<comment type="cofactor">
    <cofactor evidence="10">
        <name>Mg(2+)</name>
        <dbReference type="ChEBI" id="CHEBI:18420"/>
    </cofactor>
    <text evidence="10">Binds 1 Mg(2+) ion per subunit.</text>
</comment>
<feature type="active site" description="Proton acceptor" evidence="10">
    <location>
        <position position="67"/>
    </location>
</feature>
<dbReference type="Pfam" id="PF01725">
    <property type="entry name" value="Ham1p_like"/>
    <property type="match status" value="1"/>
</dbReference>
<dbReference type="InterPro" id="IPR002637">
    <property type="entry name" value="RdgB/HAM1"/>
</dbReference>
<proteinExistence type="inferred from homology"/>
<evidence type="ECO:0000256" key="4">
    <source>
        <dbReference type="ARBA" id="ARBA00022741"/>
    </source>
</evidence>
<feature type="binding site" evidence="10">
    <location>
        <begin position="180"/>
        <end position="181"/>
    </location>
    <ligand>
        <name>substrate</name>
    </ligand>
</feature>
<reference evidence="12 14" key="1">
    <citation type="submission" date="2017-01" db="EMBL/GenBank/DDBJ databases">
        <authorList>
            <person name="Varghese N."/>
            <person name="Submissions S."/>
        </authorList>
    </citation>
    <scope>NUCLEOTIDE SEQUENCE [LARGE SCALE GENOMIC DNA]</scope>
    <source>
        <strain evidence="12 14">ATCC 33342</strain>
    </source>
</reference>
<dbReference type="Gene3D" id="3.90.950.10">
    <property type="match status" value="1"/>
</dbReference>